<dbReference type="RefSeq" id="WP_020876748.1">
    <property type="nucleotide sequence ID" value="NZ_ATHJ01000080.1"/>
</dbReference>
<evidence type="ECO:0000256" key="3">
    <source>
        <dbReference type="ARBA" id="ARBA00022490"/>
    </source>
</evidence>
<dbReference type="PATRIC" id="fig|1121405.3.peg.1889"/>
<dbReference type="NCBIfam" id="NF001453">
    <property type="entry name" value="PRK00312.1"/>
    <property type="match status" value="1"/>
</dbReference>
<dbReference type="InterPro" id="IPR000682">
    <property type="entry name" value="PCMT"/>
</dbReference>
<evidence type="ECO:0000256" key="1">
    <source>
        <dbReference type="ARBA" id="ARBA00004496"/>
    </source>
</evidence>
<comment type="caution">
    <text evidence="9">The sequence shown here is derived from an EMBL/GenBank/DDBJ whole genome shotgun (WGS) entry which is preliminary data.</text>
</comment>
<gene>
    <name evidence="7" type="primary">pcm</name>
    <name evidence="9" type="ORF">dsmv_2317</name>
</gene>
<dbReference type="EC" id="2.1.1.77" evidence="7"/>
<evidence type="ECO:0000313" key="10">
    <source>
        <dbReference type="Proteomes" id="UP000014977"/>
    </source>
</evidence>
<comment type="function">
    <text evidence="7">Catalyzes the methyl esterification of L-isoaspartyl residues in peptides and proteins that result from spontaneous decomposition of normal L-aspartyl and L-asparaginyl residues. It plays a role in the repair and/or degradation of damaged proteins.</text>
</comment>
<dbReference type="InterPro" id="IPR029063">
    <property type="entry name" value="SAM-dependent_MTases_sf"/>
</dbReference>
<reference evidence="9 10" key="1">
    <citation type="journal article" date="2013" name="Genome Announc.">
        <title>Draft genome sequences for three mercury-methylating, sulfate-reducing bacteria.</title>
        <authorList>
            <person name="Brown S.D."/>
            <person name="Hurt R.A.Jr."/>
            <person name="Gilmour C.C."/>
            <person name="Elias D.A."/>
        </authorList>
    </citation>
    <scope>NUCLEOTIDE SEQUENCE [LARGE SCALE GENOMIC DNA]</scope>
    <source>
        <strain evidence="9 10">DSM 2059</strain>
    </source>
</reference>
<feature type="active site" evidence="7">
    <location>
        <position position="99"/>
    </location>
</feature>
<dbReference type="Pfam" id="PF01135">
    <property type="entry name" value="PCMT"/>
    <property type="match status" value="1"/>
</dbReference>
<dbReference type="PROSITE" id="PS01279">
    <property type="entry name" value="PCMT"/>
    <property type="match status" value="1"/>
</dbReference>
<dbReference type="Gene3D" id="3.40.50.150">
    <property type="entry name" value="Vaccinia Virus protein VP39"/>
    <property type="match status" value="1"/>
</dbReference>
<feature type="signal peptide" evidence="8">
    <location>
        <begin position="1"/>
        <end position="26"/>
    </location>
</feature>
<dbReference type="eggNOG" id="COG2518">
    <property type="taxonomic scope" value="Bacteria"/>
</dbReference>
<evidence type="ECO:0000256" key="2">
    <source>
        <dbReference type="ARBA" id="ARBA00005369"/>
    </source>
</evidence>
<dbReference type="GO" id="GO:0032259">
    <property type="term" value="P:methylation"/>
    <property type="evidence" value="ECO:0007669"/>
    <property type="project" value="UniProtKB-KW"/>
</dbReference>
<dbReference type="Proteomes" id="UP000014977">
    <property type="component" value="Unassembled WGS sequence"/>
</dbReference>
<keyword evidence="6 7" id="KW-0949">S-adenosyl-L-methionine</keyword>
<dbReference type="GO" id="GO:0005737">
    <property type="term" value="C:cytoplasm"/>
    <property type="evidence" value="ECO:0007669"/>
    <property type="project" value="UniProtKB-SubCell"/>
</dbReference>
<dbReference type="GO" id="GO:0004719">
    <property type="term" value="F:protein-L-isoaspartate (D-aspartate) O-methyltransferase activity"/>
    <property type="evidence" value="ECO:0007669"/>
    <property type="project" value="UniProtKB-UniRule"/>
</dbReference>
<evidence type="ECO:0000256" key="5">
    <source>
        <dbReference type="ARBA" id="ARBA00022679"/>
    </source>
</evidence>
<dbReference type="PANTHER" id="PTHR11579:SF0">
    <property type="entry name" value="PROTEIN-L-ISOASPARTATE(D-ASPARTATE) O-METHYLTRANSFERASE"/>
    <property type="match status" value="1"/>
</dbReference>
<comment type="subcellular location">
    <subcellularLocation>
        <location evidence="1 7">Cytoplasm</location>
    </subcellularLocation>
</comment>
<dbReference type="STRING" id="897.B2D07_00785"/>
<keyword evidence="4 7" id="KW-0489">Methyltransferase</keyword>
<evidence type="ECO:0000256" key="8">
    <source>
        <dbReference type="SAM" id="SignalP"/>
    </source>
</evidence>
<evidence type="ECO:0000256" key="6">
    <source>
        <dbReference type="ARBA" id="ARBA00022691"/>
    </source>
</evidence>
<dbReference type="SUPFAM" id="SSF53335">
    <property type="entry name" value="S-adenosyl-L-methionine-dependent methyltransferases"/>
    <property type="match status" value="1"/>
</dbReference>
<keyword evidence="3 7" id="KW-0963">Cytoplasm</keyword>
<dbReference type="GO" id="GO:0030091">
    <property type="term" value="P:protein repair"/>
    <property type="evidence" value="ECO:0007669"/>
    <property type="project" value="UniProtKB-UniRule"/>
</dbReference>
<evidence type="ECO:0000256" key="7">
    <source>
        <dbReference type="HAMAP-Rule" id="MF_00090"/>
    </source>
</evidence>
<evidence type="ECO:0000256" key="4">
    <source>
        <dbReference type="ARBA" id="ARBA00022603"/>
    </source>
</evidence>
<feature type="chain" id="PRO_5030177292" description="Protein-L-isoaspartate O-methyltransferase" evidence="8">
    <location>
        <begin position="27"/>
        <end position="249"/>
    </location>
</feature>
<dbReference type="CDD" id="cd02440">
    <property type="entry name" value="AdoMet_MTases"/>
    <property type="match status" value="1"/>
</dbReference>
<keyword evidence="5 7" id="KW-0808">Transferase</keyword>
<keyword evidence="10" id="KW-1185">Reference proteome</keyword>
<protein>
    <recommendedName>
        <fullName evidence="7">Protein-L-isoaspartate O-methyltransferase</fullName>
        <ecNumber evidence="7">2.1.1.77</ecNumber>
    </recommendedName>
    <alternativeName>
        <fullName evidence="7">L-isoaspartyl protein carboxyl methyltransferase</fullName>
    </alternativeName>
    <alternativeName>
        <fullName evidence="7">Protein L-isoaspartyl methyltransferase</fullName>
    </alternativeName>
    <alternativeName>
        <fullName evidence="7">Protein-beta-aspartate methyltransferase</fullName>
        <shortName evidence="7">PIMT</shortName>
    </alternativeName>
</protein>
<dbReference type="PANTHER" id="PTHR11579">
    <property type="entry name" value="PROTEIN-L-ISOASPARTATE O-METHYLTRANSFERASE"/>
    <property type="match status" value="1"/>
</dbReference>
<comment type="catalytic activity">
    <reaction evidence="7">
        <text>[protein]-L-isoaspartate + S-adenosyl-L-methionine = [protein]-L-isoaspartate alpha-methyl ester + S-adenosyl-L-homocysteine</text>
        <dbReference type="Rhea" id="RHEA:12705"/>
        <dbReference type="Rhea" id="RHEA-COMP:12143"/>
        <dbReference type="Rhea" id="RHEA-COMP:12144"/>
        <dbReference type="ChEBI" id="CHEBI:57856"/>
        <dbReference type="ChEBI" id="CHEBI:59789"/>
        <dbReference type="ChEBI" id="CHEBI:90596"/>
        <dbReference type="ChEBI" id="CHEBI:90598"/>
        <dbReference type="EC" id="2.1.1.77"/>
    </reaction>
</comment>
<keyword evidence="8" id="KW-0732">Signal</keyword>
<dbReference type="NCBIfam" id="TIGR00080">
    <property type="entry name" value="pimt"/>
    <property type="match status" value="1"/>
</dbReference>
<comment type="similarity">
    <text evidence="2 7">Belongs to the methyltransferase superfamily. L-isoaspartyl/D-aspartyl protein methyltransferase family.</text>
</comment>
<dbReference type="HAMAP" id="MF_00090">
    <property type="entry name" value="PIMT"/>
    <property type="match status" value="1"/>
</dbReference>
<name>S7V2W0_DESML</name>
<accession>S7V2W0</accession>
<dbReference type="AlphaFoldDB" id="S7V2W0"/>
<dbReference type="EMBL" id="ATHJ01000080">
    <property type="protein sequence ID" value="EPR40814.1"/>
    <property type="molecule type" value="Genomic_DNA"/>
</dbReference>
<sequence>MFRTLFYTLTAWVWLFPVPDSAIAEAANEKAFTAARAALVEAIAADVAATGKAIGAQRLDPAVIRAMKTVRRHRFVPPESADRAYDNTPLPIGYGQTISQPYIVALMSNLAALNPGDRVLEVGTGSGYQAAVLAEMGMQVYSMEIIRPLAGTAAETLRAEGYDQVSLRVGDGYFGWEEKGPFDGIIVTAAADHIPPPLLSQLKNGGRMVIPVGGPFSVQQLVLVAKDEDGALTTRQILPVRFVPLTRRP</sequence>
<dbReference type="FunFam" id="3.40.50.150:FF:000010">
    <property type="entry name" value="Protein-L-isoaspartate O-methyltransferase"/>
    <property type="match status" value="1"/>
</dbReference>
<evidence type="ECO:0000313" key="9">
    <source>
        <dbReference type="EMBL" id="EPR40814.1"/>
    </source>
</evidence>
<dbReference type="OrthoDB" id="9810066at2"/>
<proteinExistence type="inferred from homology"/>
<organism evidence="9 10">
    <name type="scientific">Desulfococcus multivorans DSM 2059</name>
    <dbReference type="NCBI Taxonomy" id="1121405"/>
    <lineage>
        <taxon>Bacteria</taxon>
        <taxon>Pseudomonadati</taxon>
        <taxon>Thermodesulfobacteriota</taxon>
        <taxon>Desulfobacteria</taxon>
        <taxon>Desulfobacterales</taxon>
        <taxon>Desulfococcaceae</taxon>
        <taxon>Desulfococcus</taxon>
    </lineage>
</organism>